<dbReference type="Gene3D" id="3.10.180.10">
    <property type="entry name" value="2,3-Dihydroxybiphenyl 1,2-Dioxygenase, domain 1"/>
    <property type="match status" value="1"/>
</dbReference>
<gene>
    <name evidence="2" type="ORF">BDZ94DRAFT_1235260</name>
</gene>
<dbReference type="Proteomes" id="UP000807353">
    <property type="component" value="Unassembled WGS sequence"/>
</dbReference>
<dbReference type="EMBL" id="MU150253">
    <property type="protein sequence ID" value="KAF9464559.1"/>
    <property type="molecule type" value="Genomic_DNA"/>
</dbReference>
<comment type="caution">
    <text evidence="2">The sequence shown here is derived from an EMBL/GenBank/DDBJ whole genome shotgun (WGS) entry which is preliminary data.</text>
</comment>
<dbReference type="InterPro" id="IPR029068">
    <property type="entry name" value="Glyas_Bleomycin-R_OHBP_Dase"/>
</dbReference>
<evidence type="ECO:0000313" key="3">
    <source>
        <dbReference type="Proteomes" id="UP000807353"/>
    </source>
</evidence>
<dbReference type="AlphaFoldDB" id="A0A9P6CL59"/>
<sequence length="285" mass="31433">MTVVTNTKTLDHIVHLTPPGSVLETSERFRELGFKVIPGGTHVDGLTANALVVFEDGIYLELISYTHPKSHYPPGTPEREKRDHHEWATKTPGWIDFAFHGNGSLQNRISDIINGRARKDRSGAFYVPEWPAGRKRPDGKVLKWVISAPTPEKRGTLPFFCGDVTPREWRVPADPASNTDHPSTARGIAHVRVLTNNFHTMSQQLESVIGDPPTSASEREAAWVLDTVNHKGPKLILQAPDSDDEAAFVASEGTGIYEVAFLIKHGKSGGSHNTPYGKIKWIPEA</sequence>
<reference evidence="2" key="1">
    <citation type="submission" date="2020-11" db="EMBL/GenBank/DDBJ databases">
        <authorList>
            <consortium name="DOE Joint Genome Institute"/>
            <person name="Ahrendt S."/>
            <person name="Riley R."/>
            <person name="Andreopoulos W."/>
            <person name="Labutti K."/>
            <person name="Pangilinan J."/>
            <person name="Ruiz-Duenas F.J."/>
            <person name="Barrasa J.M."/>
            <person name="Sanchez-Garcia M."/>
            <person name="Camarero S."/>
            <person name="Miyauchi S."/>
            <person name="Serrano A."/>
            <person name="Linde D."/>
            <person name="Babiker R."/>
            <person name="Drula E."/>
            <person name="Ayuso-Fernandez I."/>
            <person name="Pacheco R."/>
            <person name="Padilla G."/>
            <person name="Ferreira P."/>
            <person name="Barriuso J."/>
            <person name="Kellner H."/>
            <person name="Castanera R."/>
            <person name="Alfaro M."/>
            <person name="Ramirez L."/>
            <person name="Pisabarro A.G."/>
            <person name="Kuo A."/>
            <person name="Tritt A."/>
            <person name="Lipzen A."/>
            <person name="He G."/>
            <person name="Yan M."/>
            <person name="Ng V."/>
            <person name="Cullen D."/>
            <person name="Martin F."/>
            <person name="Rosso M.-N."/>
            <person name="Henrissat B."/>
            <person name="Hibbett D."/>
            <person name="Martinez A.T."/>
            <person name="Grigoriev I.V."/>
        </authorList>
    </citation>
    <scope>NUCLEOTIDE SEQUENCE</scope>
    <source>
        <strain evidence="2">CBS 247.69</strain>
    </source>
</reference>
<protein>
    <submittedName>
        <fullName evidence="2">Glyoxalase-like domain-containing protein</fullName>
    </submittedName>
</protein>
<organism evidence="2 3">
    <name type="scientific">Collybia nuda</name>
    <dbReference type="NCBI Taxonomy" id="64659"/>
    <lineage>
        <taxon>Eukaryota</taxon>
        <taxon>Fungi</taxon>
        <taxon>Dikarya</taxon>
        <taxon>Basidiomycota</taxon>
        <taxon>Agaricomycotina</taxon>
        <taxon>Agaricomycetes</taxon>
        <taxon>Agaricomycetidae</taxon>
        <taxon>Agaricales</taxon>
        <taxon>Tricholomatineae</taxon>
        <taxon>Clitocybaceae</taxon>
        <taxon>Collybia</taxon>
    </lineage>
</organism>
<evidence type="ECO:0000259" key="1">
    <source>
        <dbReference type="Pfam" id="PF13468"/>
    </source>
</evidence>
<dbReference type="OrthoDB" id="408973at2759"/>
<feature type="domain" description="Glyoxalase-like" evidence="1">
    <location>
        <begin position="10"/>
        <end position="208"/>
    </location>
</feature>
<dbReference type="InterPro" id="IPR025870">
    <property type="entry name" value="Glyoxalase-like_dom"/>
</dbReference>
<accession>A0A9P6CL59</accession>
<dbReference type="PANTHER" id="PTHR40265">
    <property type="entry name" value="BLL2707 PROTEIN"/>
    <property type="match status" value="1"/>
</dbReference>
<proteinExistence type="predicted"/>
<dbReference type="SUPFAM" id="SSF54593">
    <property type="entry name" value="Glyoxalase/Bleomycin resistance protein/Dihydroxybiphenyl dioxygenase"/>
    <property type="match status" value="1"/>
</dbReference>
<name>A0A9P6CL59_9AGAR</name>
<evidence type="ECO:0000313" key="2">
    <source>
        <dbReference type="EMBL" id="KAF9464559.1"/>
    </source>
</evidence>
<keyword evidence="3" id="KW-1185">Reference proteome</keyword>
<dbReference type="Pfam" id="PF13468">
    <property type="entry name" value="Glyoxalase_3"/>
    <property type="match status" value="1"/>
</dbReference>
<dbReference type="PANTHER" id="PTHR40265:SF1">
    <property type="entry name" value="GLYOXALASE-LIKE DOMAIN-CONTAINING PROTEIN"/>
    <property type="match status" value="1"/>
</dbReference>